<evidence type="ECO:0000256" key="15">
    <source>
        <dbReference type="PROSITE-ProRule" id="PRU10144"/>
    </source>
</evidence>
<evidence type="ECO:0000256" key="14">
    <source>
        <dbReference type="PROSITE-ProRule" id="PRU01360"/>
    </source>
</evidence>
<evidence type="ECO:0000256" key="11">
    <source>
        <dbReference type="ARBA" id="ARBA00023136"/>
    </source>
</evidence>
<feature type="domain" description="TonB-dependent receptor plug" evidence="19">
    <location>
        <begin position="90"/>
        <end position="192"/>
    </location>
</feature>
<comment type="similarity">
    <text evidence="2 14 16">Belongs to the TonB-dependent receptor family.</text>
</comment>
<gene>
    <name evidence="20" type="ORF">V0R50_27750</name>
</gene>
<dbReference type="InterPro" id="IPR037066">
    <property type="entry name" value="Plug_dom_sf"/>
</dbReference>
<dbReference type="RefSeq" id="WP_330077700.1">
    <property type="nucleotide sequence ID" value="NZ_JAZDQJ010000050.1"/>
</dbReference>
<dbReference type="InterPro" id="IPR039426">
    <property type="entry name" value="TonB-dep_rcpt-like"/>
</dbReference>
<name>A0ABU7HZM8_9PSED</name>
<evidence type="ECO:0000256" key="10">
    <source>
        <dbReference type="ARBA" id="ARBA00023077"/>
    </source>
</evidence>
<evidence type="ECO:0000256" key="8">
    <source>
        <dbReference type="ARBA" id="ARBA00023004"/>
    </source>
</evidence>
<dbReference type="Pfam" id="PF07715">
    <property type="entry name" value="Plug"/>
    <property type="match status" value="1"/>
</dbReference>
<evidence type="ECO:0000256" key="6">
    <source>
        <dbReference type="ARBA" id="ARBA00022692"/>
    </source>
</evidence>
<keyword evidence="21" id="KW-1185">Reference proteome</keyword>
<evidence type="ECO:0000256" key="1">
    <source>
        <dbReference type="ARBA" id="ARBA00004571"/>
    </source>
</evidence>
<organism evidence="20 21">
    <name type="scientific">Pseudomonas ulcerans</name>
    <dbReference type="NCBI Taxonomy" id="3115852"/>
    <lineage>
        <taxon>Bacteria</taxon>
        <taxon>Pseudomonadati</taxon>
        <taxon>Pseudomonadota</taxon>
        <taxon>Gammaproteobacteria</taxon>
        <taxon>Pseudomonadales</taxon>
        <taxon>Pseudomonadaceae</taxon>
        <taxon>Pseudomonas</taxon>
    </lineage>
</organism>
<keyword evidence="13 14" id="KW-0998">Cell outer membrane</keyword>
<dbReference type="PANTHER" id="PTHR32552">
    <property type="entry name" value="FERRICHROME IRON RECEPTOR-RELATED"/>
    <property type="match status" value="1"/>
</dbReference>
<dbReference type="PANTHER" id="PTHR32552:SF74">
    <property type="entry name" value="HYDROXAMATE SIDEROPHORE RECEPTOR FHUE"/>
    <property type="match status" value="1"/>
</dbReference>
<dbReference type="CDD" id="cd01347">
    <property type="entry name" value="ligand_gated_channel"/>
    <property type="match status" value="1"/>
</dbReference>
<evidence type="ECO:0000256" key="4">
    <source>
        <dbReference type="ARBA" id="ARBA00022452"/>
    </source>
</evidence>
<proteinExistence type="inferred from homology"/>
<dbReference type="InterPro" id="IPR010105">
    <property type="entry name" value="TonB_sidphr_rcpt"/>
</dbReference>
<keyword evidence="10 16" id="KW-0798">TonB box</keyword>
<dbReference type="InterPro" id="IPR000531">
    <property type="entry name" value="Beta-barrel_TonB"/>
</dbReference>
<dbReference type="Proteomes" id="UP001335100">
    <property type="component" value="Unassembled WGS sequence"/>
</dbReference>
<dbReference type="Pfam" id="PF00593">
    <property type="entry name" value="TonB_dep_Rec_b-barrel"/>
    <property type="match status" value="1"/>
</dbReference>
<evidence type="ECO:0000313" key="21">
    <source>
        <dbReference type="Proteomes" id="UP001335100"/>
    </source>
</evidence>
<feature type="chain" id="PRO_5047259990" evidence="17">
    <location>
        <begin position="36"/>
        <end position="747"/>
    </location>
</feature>
<dbReference type="Gene3D" id="2.40.170.20">
    <property type="entry name" value="TonB-dependent receptor, beta-barrel domain"/>
    <property type="match status" value="1"/>
</dbReference>
<keyword evidence="7 17" id="KW-0732">Signal</keyword>
<dbReference type="InterPro" id="IPR036942">
    <property type="entry name" value="Beta-barrel_TonB_sf"/>
</dbReference>
<keyword evidence="6 14" id="KW-0812">Transmembrane</keyword>
<evidence type="ECO:0000256" key="17">
    <source>
        <dbReference type="SAM" id="SignalP"/>
    </source>
</evidence>
<evidence type="ECO:0000256" key="9">
    <source>
        <dbReference type="ARBA" id="ARBA00023065"/>
    </source>
</evidence>
<evidence type="ECO:0000313" key="20">
    <source>
        <dbReference type="EMBL" id="MEE1937035.1"/>
    </source>
</evidence>
<dbReference type="NCBIfam" id="TIGR01783">
    <property type="entry name" value="TonB-siderophor"/>
    <property type="match status" value="1"/>
</dbReference>
<dbReference type="Gene3D" id="2.170.130.10">
    <property type="entry name" value="TonB-dependent receptor, plug domain"/>
    <property type="match status" value="1"/>
</dbReference>
<comment type="caution">
    <text evidence="20">The sequence shown here is derived from an EMBL/GenBank/DDBJ whole genome shotgun (WGS) entry which is preliminary data.</text>
</comment>
<evidence type="ECO:0000256" key="7">
    <source>
        <dbReference type="ARBA" id="ARBA00022729"/>
    </source>
</evidence>
<feature type="signal peptide" evidence="17">
    <location>
        <begin position="1"/>
        <end position="35"/>
    </location>
</feature>
<evidence type="ECO:0000256" key="12">
    <source>
        <dbReference type="ARBA" id="ARBA00023170"/>
    </source>
</evidence>
<keyword evidence="8" id="KW-0408">Iron</keyword>
<comment type="subcellular location">
    <subcellularLocation>
        <location evidence="1 14">Cell outer membrane</location>
        <topology evidence="1 14">Multi-pass membrane protein</topology>
    </subcellularLocation>
</comment>
<accession>A0ABU7HZM8</accession>
<keyword evidence="11 14" id="KW-0472">Membrane</keyword>
<protein>
    <submittedName>
        <fullName evidence="20">TonB-dependent siderophore receptor</fullName>
    </submittedName>
</protein>
<evidence type="ECO:0000259" key="18">
    <source>
        <dbReference type="Pfam" id="PF00593"/>
    </source>
</evidence>
<sequence length="747" mass="82280">MHTPSRLTPLSRALLLRQAAFGLALTLPFAAQVMAEDVKGKTETTAAEENSKAVNLAPTAINSQVLGTTTENTGSYTTGAVTIGKSAQSLRETPQSVTVMTRQLMDDKNLTTLSEVLSKTPGMSFSQRNFGSHVFQSRGFVLNEESYLIDGIPGQAYTLTGWMAPDMAIYDRVEVLRGAAGLLVGAGNPGGAVNLVRKRPTSEPQFSITTRAGSYDNYRVDLDGSGKLNDSGTLRGRMVAGYEDRGSYIDELKSKTPLLYGILEADLAEDTTLTMSLRRQERRTDGYSIWGLPRYSNGQNLDISRSTALVQDWNHLNTNTTEAFAQLDHRFNENWSNKTSVTWSKSDLDMVAAYGNGAISPTTNTGSVFRNVEFRHTNIESVGVDSFMEGHFDAYGLSHQVTVGANWSRQELTERRAPYSRSAADAIPINIFDVNHNAFAKPARPAWSLKSNSIDERSGLYANARLHLTEPLSLVLGTRVSWYKFDYDQQLGPGNDYVTQQNREVTPFAGLIYDFAENWSWYASYADIFKPQNDRTYSGSPLDPAIGTNYETGIKGELFDKRLNVSAALFYIKQEDLAANDPDPTHDCPTNPSGFCQVNGTIQRSKGIDLEASGEVLPGLEVLAGYTYNRIVSPEGTPLTVDTPKHIARISTSYTPQEGEWNRLTLGLGVSAQSGFKNELVGGTDYGSPGRGIWDGRIGWKLDEHWKVNLTGENLFDRKYYTVAAGLNRGNVWGDPRTFMLTLRGDF</sequence>
<feature type="domain" description="TonB-dependent receptor-like beta-barrel" evidence="18">
    <location>
        <begin position="271"/>
        <end position="715"/>
    </location>
</feature>
<keyword evidence="3 14" id="KW-0813">Transport</keyword>
<dbReference type="InterPro" id="IPR010917">
    <property type="entry name" value="TonB_rcpt_CS"/>
</dbReference>
<dbReference type="PROSITE" id="PS52016">
    <property type="entry name" value="TONB_DEPENDENT_REC_3"/>
    <property type="match status" value="1"/>
</dbReference>
<reference evidence="20 21" key="1">
    <citation type="submission" date="2024-01" db="EMBL/GenBank/DDBJ databases">
        <title>Unpublished Manusciprt.</title>
        <authorList>
            <person name="Duman M."/>
            <person name="Valdes E.G."/>
            <person name="Ajmi N."/>
            <person name="Altun S."/>
            <person name="Saticioglu I.B."/>
        </authorList>
    </citation>
    <scope>NUCLEOTIDE SEQUENCE [LARGE SCALE GENOMIC DNA]</scope>
    <source>
        <strain evidence="20 21">148P</strain>
    </source>
</reference>
<keyword evidence="5" id="KW-0410">Iron transport</keyword>
<keyword evidence="12 20" id="KW-0675">Receptor</keyword>
<feature type="short sequence motif" description="TonB C-terminal box" evidence="15">
    <location>
        <begin position="730"/>
        <end position="747"/>
    </location>
</feature>
<evidence type="ECO:0000256" key="2">
    <source>
        <dbReference type="ARBA" id="ARBA00009810"/>
    </source>
</evidence>
<evidence type="ECO:0000256" key="16">
    <source>
        <dbReference type="RuleBase" id="RU003357"/>
    </source>
</evidence>
<evidence type="ECO:0000256" key="13">
    <source>
        <dbReference type="ARBA" id="ARBA00023237"/>
    </source>
</evidence>
<keyword evidence="9" id="KW-0406">Ion transport</keyword>
<keyword evidence="4 14" id="KW-1134">Transmembrane beta strand</keyword>
<dbReference type="SUPFAM" id="SSF56935">
    <property type="entry name" value="Porins"/>
    <property type="match status" value="1"/>
</dbReference>
<dbReference type="InterPro" id="IPR012910">
    <property type="entry name" value="Plug_dom"/>
</dbReference>
<evidence type="ECO:0000256" key="5">
    <source>
        <dbReference type="ARBA" id="ARBA00022496"/>
    </source>
</evidence>
<dbReference type="PROSITE" id="PS01156">
    <property type="entry name" value="TONB_DEPENDENT_REC_2"/>
    <property type="match status" value="1"/>
</dbReference>
<dbReference type="EMBL" id="JAZDQJ010000050">
    <property type="protein sequence ID" value="MEE1937035.1"/>
    <property type="molecule type" value="Genomic_DNA"/>
</dbReference>
<evidence type="ECO:0000256" key="3">
    <source>
        <dbReference type="ARBA" id="ARBA00022448"/>
    </source>
</evidence>
<evidence type="ECO:0000259" key="19">
    <source>
        <dbReference type="Pfam" id="PF07715"/>
    </source>
</evidence>